<name>A0ABN2DJZ1_9ACTN</name>
<dbReference type="Proteomes" id="UP001501705">
    <property type="component" value="Unassembled WGS sequence"/>
</dbReference>
<evidence type="ECO:0008006" key="3">
    <source>
        <dbReference type="Google" id="ProtNLM"/>
    </source>
</evidence>
<proteinExistence type="predicted"/>
<keyword evidence="2" id="KW-1185">Reference proteome</keyword>
<sequence length="65" mass="7346">MDKKQLSDDEIEAAVEGIVAGNQLAEHEPDEQSADLARRQLRGEITADEAVQQEIKRTLEEFKHD</sequence>
<dbReference type="RefSeq" id="WP_344235034.1">
    <property type="nucleotide sequence ID" value="NZ_BAAAPH010000012.1"/>
</dbReference>
<evidence type="ECO:0000313" key="2">
    <source>
        <dbReference type="Proteomes" id="UP001501705"/>
    </source>
</evidence>
<comment type="caution">
    <text evidence="1">The sequence shown here is derived from an EMBL/GenBank/DDBJ whole genome shotgun (WGS) entry which is preliminary data.</text>
</comment>
<protein>
    <recommendedName>
        <fullName evidence="3">Antitoxin VbhA domain-containing protein</fullName>
    </recommendedName>
</protein>
<gene>
    <name evidence="1" type="ORF">GCM10009804_39440</name>
</gene>
<organism evidence="1 2">
    <name type="scientific">Kribbella hippodromi</name>
    <dbReference type="NCBI Taxonomy" id="434347"/>
    <lineage>
        <taxon>Bacteria</taxon>
        <taxon>Bacillati</taxon>
        <taxon>Actinomycetota</taxon>
        <taxon>Actinomycetes</taxon>
        <taxon>Propionibacteriales</taxon>
        <taxon>Kribbellaceae</taxon>
        <taxon>Kribbella</taxon>
    </lineage>
</organism>
<evidence type="ECO:0000313" key="1">
    <source>
        <dbReference type="EMBL" id="GAA1579064.1"/>
    </source>
</evidence>
<reference evidence="1 2" key="1">
    <citation type="journal article" date="2019" name="Int. J. Syst. Evol. Microbiol.">
        <title>The Global Catalogue of Microorganisms (GCM) 10K type strain sequencing project: providing services to taxonomists for standard genome sequencing and annotation.</title>
        <authorList>
            <consortium name="The Broad Institute Genomics Platform"/>
            <consortium name="The Broad Institute Genome Sequencing Center for Infectious Disease"/>
            <person name="Wu L."/>
            <person name="Ma J."/>
        </authorList>
    </citation>
    <scope>NUCLEOTIDE SEQUENCE [LARGE SCALE GENOMIC DNA]</scope>
    <source>
        <strain evidence="1 2">JCM 15572</strain>
    </source>
</reference>
<dbReference type="EMBL" id="BAAAPH010000012">
    <property type="protein sequence ID" value="GAA1579064.1"/>
    <property type="molecule type" value="Genomic_DNA"/>
</dbReference>
<accession>A0ABN2DJZ1</accession>